<sequence>MKALVTKDKLPIKKVSPIFVLVLDNGDLEFSFAHTMYGQCLELTTVLEQTDVPGHYTAFEGKSQLEVQLSSVKDHWLIYCDGEMEGMHFTTTQLIGRDPKKNLEALEEFKKFTQKKGLVPENLAILEQMGFLLVLTSSVTRAGGVTCGRQVCHPKAQVLGSECDEQEAQDNDRVGLQGKGEDQKSLCADGDHLGTECSPPVPVPSSTNADQASDLLVFFSQRSP</sequence>
<dbReference type="Gene3D" id="2.40.128.20">
    <property type="match status" value="1"/>
</dbReference>
<dbReference type="InterPro" id="IPR002450">
    <property type="entry name" value="von_Ebner_gland"/>
</dbReference>
<keyword evidence="4" id="KW-0732">Signal</keyword>
<dbReference type="Pfam" id="PF00061">
    <property type="entry name" value="Lipocalin"/>
    <property type="match status" value="1"/>
</dbReference>
<evidence type="ECO:0000256" key="1">
    <source>
        <dbReference type="ARBA" id="ARBA00004613"/>
    </source>
</evidence>
<feature type="compositionally biased region" description="Basic and acidic residues" evidence="5">
    <location>
        <begin position="179"/>
        <end position="194"/>
    </location>
</feature>
<dbReference type="Proteomes" id="UP001488838">
    <property type="component" value="Unassembled WGS sequence"/>
</dbReference>
<dbReference type="EMBL" id="JBBHLL010001523">
    <property type="protein sequence ID" value="KAK7795999.1"/>
    <property type="molecule type" value="Genomic_DNA"/>
</dbReference>
<comment type="subcellular location">
    <subcellularLocation>
        <location evidence="1">Secreted</location>
    </subcellularLocation>
</comment>
<dbReference type="GO" id="GO:0036094">
    <property type="term" value="F:small molecule binding"/>
    <property type="evidence" value="ECO:0007669"/>
    <property type="project" value="InterPro"/>
</dbReference>
<dbReference type="InterPro" id="IPR002345">
    <property type="entry name" value="Lipocalin"/>
</dbReference>
<comment type="similarity">
    <text evidence="2">Belongs to the calycin superfamily. Lipocalin family.</text>
</comment>
<evidence type="ECO:0000256" key="5">
    <source>
        <dbReference type="SAM" id="MobiDB-lite"/>
    </source>
</evidence>
<dbReference type="InterPro" id="IPR012674">
    <property type="entry name" value="Calycin"/>
</dbReference>
<organism evidence="7 8">
    <name type="scientific">Myodes glareolus</name>
    <name type="common">Bank vole</name>
    <name type="synonym">Clethrionomys glareolus</name>
    <dbReference type="NCBI Taxonomy" id="447135"/>
    <lineage>
        <taxon>Eukaryota</taxon>
        <taxon>Metazoa</taxon>
        <taxon>Chordata</taxon>
        <taxon>Craniata</taxon>
        <taxon>Vertebrata</taxon>
        <taxon>Euteleostomi</taxon>
        <taxon>Mammalia</taxon>
        <taxon>Eutheria</taxon>
        <taxon>Euarchontoglires</taxon>
        <taxon>Glires</taxon>
        <taxon>Rodentia</taxon>
        <taxon>Myomorpha</taxon>
        <taxon>Muroidea</taxon>
        <taxon>Cricetidae</taxon>
        <taxon>Arvicolinae</taxon>
        <taxon>Myodes</taxon>
    </lineage>
</organism>
<dbReference type="PRINTS" id="PR01175">
    <property type="entry name" value="VNEBNERGLAND"/>
</dbReference>
<dbReference type="AlphaFoldDB" id="A0AAW0GY55"/>
<proteinExistence type="inferred from homology"/>
<keyword evidence="8" id="KW-1185">Reference proteome</keyword>
<evidence type="ECO:0000256" key="2">
    <source>
        <dbReference type="ARBA" id="ARBA00006889"/>
    </source>
</evidence>
<dbReference type="InterPro" id="IPR000566">
    <property type="entry name" value="Lipocln_cytosolic_FA-bd_dom"/>
</dbReference>
<reference evidence="7 8" key="1">
    <citation type="journal article" date="2023" name="bioRxiv">
        <title>Conserved and derived expression patterns and positive selection on dental genes reveal complex evolutionary context of ever-growing rodent molars.</title>
        <authorList>
            <person name="Calamari Z.T."/>
            <person name="Song A."/>
            <person name="Cohen E."/>
            <person name="Akter M."/>
            <person name="Roy R.D."/>
            <person name="Hallikas O."/>
            <person name="Christensen M.M."/>
            <person name="Li P."/>
            <person name="Marangoni P."/>
            <person name="Jernvall J."/>
            <person name="Klein O.D."/>
        </authorList>
    </citation>
    <scope>NUCLEOTIDE SEQUENCE [LARGE SCALE GENOMIC DNA]</scope>
    <source>
        <strain evidence="7">V071</strain>
    </source>
</reference>
<evidence type="ECO:0000313" key="7">
    <source>
        <dbReference type="EMBL" id="KAK7795999.1"/>
    </source>
</evidence>
<dbReference type="PANTHER" id="PTHR11430">
    <property type="entry name" value="LIPOCALIN"/>
    <property type="match status" value="1"/>
</dbReference>
<dbReference type="PANTHER" id="PTHR11430:SF4">
    <property type="entry name" value="VOMERONASAL SECRETORY PROTEIN 1"/>
    <property type="match status" value="1"/>
</dbReference>
<evidence type="ECO:0000259" key="6">
    <source>
        <dbReference type="Pfam" id="PF00061"/>
    </source>
</evidence>
<feature type="domain" description="Lipocalin/cytosolic fatty-acid binding" evidence="6">
    <location>
        <begin position="17"/>
        <end position="128"/>
    </location>
</feature>
<evidence type="ECO:0000313" key="8">
    <source>
        <dbReference type="Proteomes" id="UP001488838"/>
    </source>
</evidence>
<name>A0AAW0GY55_MYOGA</name>
<accession>A0AAW0GY55</accession>
<protein>
    <recommendedName>
        <fullName evidence="6">Lipocalin/cytosolic fatty-acid binding domain-containing protein</fullName>
    </recommendedName>
</protein>
<dbReference type="SUPFAM" id="SSF50814">
    <property type="entry name" value="Lipocalins"/>
    <property type="match status" value="1"/>
</dbReference>
<comment type="caution">
    <text evidence="7">The sequence shown here is derived from an EMBL/GenBank/DDBJ whole genome shotgun (WGS) entry which is preliminary data.</text>
</comment>
<evidence type="ECO:0000256" key="4">
    <source>
        <dbReference type="ARBA" id="ARBA00022729"/>
    </source>
</evidence>
<gene>
    <name evidence="7" type="ORF">U0070_007667</name>
</gene>
<dbReference type="GO" id="GO:0005615">
    <property type="term" value="C:extracellular space"/>
    <property type="evidence" value="ECO:0007669"/>
    <property type="project" value="TreeGrafter"/>
</dbReference>
<evidence type="ECO:0000256" key="3">
    <source>
        <dbReference type="ARBA" id="ARBA00022525"/>
    </source>
</evidence>
<feature type="region of interest" description="Disordered" evidence="5">
    <location>
        <begin position="172"/>
        <end position="209"/>
    </location>
</feature>
<keyword evidence="3" id="KW-0964">Secreted</keyword>